<dbReference type="CDD" id="cd05474">
    <property type="entry name" value="SAP_like"/>
    <property type="match status" value="1"/>
</dbReference>
<evidence type="ECO:0000259" key="16">
    <source>
        <dbReference type="PROSITE" id="PS51767"/>
    </source>
</evidence>
<reference evidence="17 18" key="1">
    <citation type="submission" date="2007-06" db="EMBL/GenBank/DDBJ databases">
        <title>The Genome Sequence of Coccidioides posadasii RMSCC_3488.</title>
        <authorList>
            <consortium name="Coccidioides Genome Resources Consortium"/>
            <consortium name="The Broad Institute Genome Sequencing Platform"/>
            <person name="Henn M.R."/>
            <person name="Sykes S."/>
            <person name="Young S."/>
            <person name="Jaffe D."/>
            <person name="Berlin A."/>
            <person name="Alvarez P."/>
            <person name="Butler J."/>
            <person name="Gnerre S."/>
            <person name="Grabherr M."/>
            <person name="Mauceli E."/>
            <person name="Brockman W."/>
            <person name="Kodira C."/>
            <person name="Alvarado L."/>
            <person name="Zeng Q."/>
            <person name="Crawford M."/>
            <person name="Antoine C."/>
            <person name="Devon K."/>
            <person name="Galgiani J."/>
            <person name="Orsborn K."/>
            <person name="Lewis M.L."/>
            <person name="Nusbaum C."/>
            <person name="Galagan J."/>
            <person name="Birren B."/>
        </authorList>
    </citation>
    <scope>NUCLEOTIDE SEQUENCE [LARGE SCALE GENOMIC DNA]</scope>
    <source>
        <strain evidence="17 18">RMSCC 3488</strain>
    </source>
</reference>
<reference evidence="18" key="2">
    <citation type="journal article" date="2009" name="Genome Res.">
        <title>Comparative genomic analyses of the human fungal pathogens Coccidioides and their relatives.</title>
        <authorList>
            <person name="Sharpton T.J."/>
            <person name="Stajich J.E."/>
            <person name="Rounsley S.D."/>
            <person name="Gardner M.J."/>
            <person name="Wortman J.R."/>
            <person name="Jordar V.S."/>
            <person name="Maiti R."/>
            <person name="Kodira C.D."/>
            <person name="Neafsey D.E."/>
            <person name="Zeng Q."/>
            <person name="Hung C.-Y."/>
            <person name="McMahan C."/>
            <person name="Muszewska A."/>
            <person name="Grynberg M."/>
            <person name="Mandel M.A."/>
            <person name="Kellner E.M."/>
            <person name="Barker B.M."/>
            <person name="Galgiani J.N."/>
            <person name="Orbach M.J."/>
            <person name="Kirkland T.N."/>
            <person name="Cole G.T."/>
            <person name="Henn M.R."/>
            <person name="Birren B.W."/>
            <person name="Taylor J.W."/>
        </authorList>
    </citation>
    <scope>NUCLEOTIDE SEQUENCE [LARGE SCALE GENOMIC DNA]</scope>
    <source>
        <strain evidence="18">RMSCC 3488</strain>
    </source>
</reference>
<comment type="subcellular location">
    <subcellularLocation>
        <location evidence="1">Cell membrane</location>
        <topology evidence="1">Lipid-anchor</topology>
        <topology evidence="1">GPI-anchor</topology>
    </subcellularLocation>
</comment>
<dbReference type="GO" id="GO:0098552">
    <property type="term" value="C:side of membrane"/>
    <property type="evidence" value="ECO:0007669"/>
    <property type="project" value="UniProtKB-KW"/>
</dbReference>
<dbReference type="Pfam" id="PF00026">
    <property type="entry name" value="Asp"/>
    <property type="match status" value="1"/>
</dbReference>
<dbReference type="PRINTS" id="PR00792">
    <property type="entry name" value="PEPSIN"/>
</dbReference>
<keyword evidence="5 15" id="KW-0732">Signal</keyword>
<evidence type="ECO:0000256" key="12">
    <source>
        <dbReference type="ARBA" id="ARBA00068059"/>
    </source>
</evidence>
<dbReference type="InterPro" id="IPR021109">
    <property type="entry name" value="Peptidase_aspartic_dom_sf"/>
</dbReference>
<keyword evidence="4 14" id="KW-0645">Protease</keyword>
<dbReference type="PROSITE" id="PS00141">
    <property type="entry name" value="ASP_PROTEASE"/>
    <property type="match status" value="1"/>
</dbReference>
<dbReference type="FunFam" id="2.40.70.10:FF:000011">
    <property type="entry name" value="Aspartic protease"/>
    <property type="match status" value="1"/>
</dbReference>
<evidence type="ECO:0000256" key="14">
    <source>
        <dbReference type="RuleBase" id="RU000454"/>
    </source>
</evidence>
<name>A0A0J6ETN3_COCPO</name>
<dbReference type="InterPro" id="IPR001461">
    <property type="entry name" value="Aspartic_peptidase_A1"/>
</dbReference>
<dbReference type="GO" id="GO:0006508">
    <property type="term" value="P:proteolysis"/>
    <property type="evidence" value="ECO:0007669"/>
    <property type="project" value="UniProtKB-KW"/>
</dbReference>
<feature type="active site" evidence="13">
    <location>
        <position position="289"/>
    </location>
</feature>
<dbReference type="GO" id="GO:0004190">
    <property type="term" value="F:aspartic-type endopeptidase activity"/>
    <property type="evidence" value="ECO:0007669"/>
    <property type="project" value="UniProtKB-KW"/>
</dbReference>
<evidence type="ECO:0000256" key="6">
    <source>
        <dbReference type="ARBA" id="ARBA00022750"/>
    </source>
</evidence>
<evidence type="ECO:0000256" key="15">
    <source>
        <dbReference type="SAM" id="SignalP"/>
    </source>
</evidence>
<keyword evidence="8" id="KW-0472">Membrane</keyword>
<evidence type="ECO:0000256" key="4">
    <source>
        <dbReference type="ARBA" id="ARBA00022670"/>
    </source>
</evidence>
<evidence type="ECO:0000256" key="10">
    <source>
        <dbReference type="ARBA" id="ARBA00054722"/>
    </source>
</evidence>
<keyword evidence="3" id="KW-0325">Glycoprotein</keyword>
<evidence type="ECO:0000256" key="13">
    <source>
        <dbReference type="PIRSR" id="PIRSR601461-1"/>
    </source>
</evidence>
<keyword evidence="7 14" id="KW-0378">Hydrolase</keyword>
<dbReference type="InterPro" id="IPR033876">
    <property type="entry name" value="SAP-like"/>
</dbReference>
<feature type="domain" description="Peptidase A1" evidence="16">
    <location>
        <begin position="73"/>
        <end position="407"/>
    </location>
</feature>
<evidence type="ECO:0000256" key="9">
    <source>
        <dbReference type="ARBA" id="ARBA00023288"/>
    </source>
</evidence>
<keyword evidence="9" id="KW-0449">Lipoprotein</keyword>
<feature type="signal peptide" evidence="15">
    <location>
        <begin position="1"/>
        <end position="21"/>
    </location>
</feature>
<sequence>MRGIIFWSLASATTLLYTVQALELVKRSSPAVVGFELERKKIVNPIEYDKRRRRRQSDSQVVNQVLDNEKTLYFCNITLGTPPQNLRMHIDTGSSDLWVNTPSSEICSDRRRLCEVGGTYDPRRSSSYRRINDDFNITYADGSGAAGDYVSDTLRFSDVTLRDFQFAVGYTSSSREGVLGIGYASNEVQVVLNRQRPYANLPQALLDGDFIKSNAYSIWLNDLGASRGEILFGGVNAAKFEGTLKTVPVVGVRRSRRDLAVALTGLSVRTGAGEQRFPSGNFPFSVVLDTGSSLTYLPDVITNEIFDAVSAVWDPNFGAAYVPCELANYDAQFVFTFSEPSISVSMDEMVISPGTSPTGETLRFRDGTEACIFGIAPAQVNIAILGDTFLRSAYVVYDLENNEISLAQTRFNVTNNEILEIESGTNGVPRATGVRDPVSSADITPSATLATTLTPISTLTPTMDGQPVSSTAGAAPTLKPEYPLGVIAGLAGAGMIFAAM</sequence>
<comment type="function">
    <text evidence="10">Probable GPI-anchored aspartic-type endopeptidase which contributes to virulence.</text>
</comment>
<evidence type="ECO:0000256" key="7">
    <source>
        <dbReference type="ARBA" id="ARBA00022801"/>
    </source>
</evidence>
<dbReference type="InterPro" id="IPR001969">
    <property type="entry name" value="Aspartic_peptidase_AS"/>
</dbReference>
<feature type="active site" evidence="13">
    <location>
        <position position="91"/>
    </location>
</feature>
<evidence type="ECO:0000256" key="1">
    <source>
        <dbReference type="ARBA" id="ARBA00004609"/>
    </source>
</evidence>
<dbReference type="PROSITE" id="PS51767">
    <property type="entry name" value="PEPTIDASE_A1"/>
    <property type="match status" value="1"/>
</dbReference>
<proteinExistence type="inferred from homology"/>
<evidence type="ECO:0000256" key="8">
    <source>
        <dbReference type="ARBA" id="ARBA00023136"/>
    </source>
</evidence>
<dbReference type="VEuPathDB" id="FungiDB:CPAG_00229"/>
<protein>
    <recommendedName>
        <fullName evidence="12">Probable aspartic-type endopeptidase OPSB</fullName>
    </recommendedName>
    <alternativeName>
        <fullName evidence="11">Probable aspartic-type endopeptidase opsB</fullName>
    </alternativeName>
</protein>
<dbReference type="PANTHER" id="PTHR47966">
    <property type="entry name" value="BETA-SITE APP-CLEAVING ENZYME, ISOFORM A-RELATED"/>
    <property type="match status" value="1"/>
</dbReference>
<dbReference type="InterPro" id="IPR033121">
    <property type="entry name" value="PEPTIDASE_A1"/>
</dbReference>
<feature type="chain" id="PRO_5005270625" description="Probable aspartic-type endopeptidase OPSB" evidence="15">
    <location>
        <begin position="22"/>
        <end position="500"/>
    </location>
</feature>
<evidence type="ECO:0000256" key="2">
    <source>
        <dbReference type="ARBA" id="ARBA00007447"/>
    </source>
</evidence>
<keyword evidence="3" id="KW-0336">GPI-anchor</keyword>
<reference evidence="18" key="3">
    <citation type="journal article" date="2010" name="Genome Res.">
        <title>Population genomic sequencing of Coccidioides fungi reveals recent hybridization and transposon control.</title>
        <authorList>
            <person name="Neafsey D.E."/>
            <person name="Barker B.M."/>
            <person name="Sharpton T.J."/>
            <person name="Stajich J.E."/>
            <person name="Park D.J."/>
            <person name="Whiston E."/>
            <person name="Hung C.-Y."/>
            <person name="McMahan C."/>
            <person name="White J."/>
            <person name="Sykes S."/>
            <person name="Heiman D."/>
            <person name="Young S."/>
            <person name="Zeng Q."/>
            <person name="Abouelleil A."/>
            <person name="Aftuck L."/>
            <person name="Bessette D."/>
            <person name="Brown A."/>
            <person name="FitzGerald M."/>
            <person name="Lui A."/>
            <person name="Macdonald J.P."/>
            <person name="Priest M."/>
            <person name="Orbach M.J."/>
            <person name="Galgiani J.N."/>
            <person name="Kirkland T.N."/>
            <person name="Cole G.T."/>
            <person name="Birren B.W."/>
            <person name="Henn M.R."/>
            <person name="Taylor J.W."/>
            <person name="Rounsley S.D."/>
        </authorList>
    </citation>
    <scope>NUCLEOTIDE SEQUENCE [LARGE SCALE GENOMIC DNA]</scope>
    <source>
        <strain evidence="18">RMSCC 3488</strain>
    </source>
</reference>
<dbReference type="Proteomes" id="UP000054567">
    <property type="component" value="Unassembled WGS sequence"/>
</dbReference>
<gene>
    <name evidence="17" type="ORF">CPAG_00229</name>
</gene>
<keyword evidence="6 14" id="KW-0064">Aspartyl protease</keyword>
<comment type="similarity">
    <text evidence="2 14">Belongs to the peptidase A1 family.</text>
</comment>
<dbReference type="PANTHER" id="PTHR47966:SF65">
    <property type="entry name" value="ASPARTIC-TYPE ENDOPEPTIDASE"/>
    <property type="match status" value="1"/>
</dbReference>
<dbReference type="SUPFAM" id="SSF50630">
    <property type="entry name" value="Acid proteases"/>
    <property type="match status" value="1"/>
</dbReference>
<evidence type="ECO:0000256" key="3">
    <source>
        <dbReference type="ARBA" id="ARBA00022622"/>
    </source>
</evidence>
<dbReference type="OrthoDB" id="771136at2759"/>
<evidence type="ECO:0000256" key="5">
    <source>
        <dbReference type="ARBA" id="ARBA00022729"/>
    </source>
</evidence>
<evidence type="ECO:0000313" key="17">
    <source>
        <dbReference type="EMBL" id="KMM63876.1"/>
    </source>
</evidence>
<evidence type="ECO:0000313" key="18">
    <source>
        <dbReference type="Proteomes" id="UP000054567"/>
    </source>
</evidence>
<accession>A0A0J6ETN3</accession>
<evidence type="ECO:0000256" key="11">
    <source>
        <dbReference type="ARBA" id="ARBA00067536"/>
    </source>
</evidence>
<dbReference type="AlphaFoldDB" id="A0A0J6ETN3"/>
<dbReference type="EMBL" id="DS268109">
    <property type="protein sequence ID" value="KMM63876.1"/>
    <property type="molecule type" value="Genomic_DNA"/>
</dbReference>
<dbReference type="Gene3D" id="2.40.70.10">
    <property type="entry name" value="Acid Proteases"/>
    <property type="match status" value="2"/>
</dbReference>
<organism evidence="17 18">
    <name type="scientific">Coccidioides posadasii RMSCC 3488</name>
    <dbReference type="NCBI Taxonomy" id="454284"/>
    <lineage>
        <taxon>Eukaryota</taxon>
        <taxon>Fungi</taxon>
        <taxon>Dikarya</taxon>
        <taxon>Ascomycota</taxon>
        <taxon>Pezizomycotina</taxon>
        <taxon>Eurotiomycetes</taxon>
        <taxon>Eurotiomycetidae</taxon>
        <taxon>Onygenales</taxon>
        <taxon>Onygenaceae</taxon>
        <taxon>Coccidioides</taxon>
    </lineage>
</organism>
<dbReference type="GO" id="GO:0005886">
    <property type="term" value="C:plasma membrane"/>
    <property type="evidence" value="ECO:0007669"/>
    <property type="project" value="UniProtKB-SubCell"/>
</dbReference>